<name>A0A212R627_9CHLR</name>
<dbReference type="EMBL" id="FYEK01000032">
    <property type="protein sequence ID" value="SNB67570.1"/>
    <property type="molecule type" value="Genomic_DNA"/>
</dbReference>
<dbReference type="InterPro" id="IPR020615">
    <property type="entry name" value="Thiolase_acyl_enz_int_AS"/>
</dbReference>
<gene>
    <name evidence="10" type="ORF">SAMN02746019_00013470</name>
</gene>
<dbReference type="CDD" id="cd00751">
    <property type="entry name" value="thiolase"/>
    <property type="match status" value="1"/>
</dbReference>
<evidence type="ECO:0000256" key="2">
    <source>
        <dbReference type="ARBA" id="ARBA00012705"/>
    </source>
</evidence>
<dbReference type="OrthoDB" id="9764892at2"/>
<feature type="active site" description="Proton acceptor" evidence="6">
    <location>
        <position position="387"/>
    </location>
</feature>
<dbReference type="SUPFAM" id="SSF53901">
    <property type="entry name" value="Thiolase-like"/>
    <property type="match status" value="2"/>
</dbReference>
<dbReference type="AlphaFoldDB" id="A0A212R627"/>
<accession>A0A212R627</accession>
<proteinExistence type="inferred from homology"/>
<evidence type="ECO:0000259" key="8">
    <source>
        <dbReference type="Pfam" id="PF00108"/>
    </source>
</evidence>
<comment type="similarity">
    <text evidence="1 7">Belongs to the thiolase-like superfamily. Thiolase family.</text>
</comment>
<dbReference type="PANTHER" id="PTHR18919:SF107">
    <property type="entry name" value="ACETYL-COA ACETYLTRANSFERASE, CYTOSOLIC"/>
    <property type="match status" value="1"/>
</dbReference>
<dbReference type="PROSITE" id="PS00099">
    <property type="entry name" value="THIOLASE_3"/>
    <property type="match status" value="1"/>
</dbReference>
<dbReference type="Gene3D" id="3.40.47.10">
    <property type="match status" value="2"/>
</dbReference>
<reference evidence="11" key="1">
    <citation type="submission" date="2017-06" db="EMBL/GenBank/DDBJ databases">
        <authorList>
            <person name="Varghese N."/>
            <person name="Submissions S."/>
        </authorList>
    </citation>
    <scope>NUCLEOTIDE SEQUENCE [LARGE SCALE GENOMIC DNA]</scope>
    <source>
        <strain evidence="11">JAD2</strain>
    </source>
</reference>
<dbReference type="FunFam" id="3.40.47.10:FF:000010">
    <property type="entry name" value="Acetyl-CoA acetyltransferase (Thiolase)"/>
    <property type="match status" value="1"/>
</dbReference>
<keyword evidence="11" id="KW-1185">Reference proteome</keyword>
<dbReference type="InterPro" id="IPR020613">
    <property type="entry name" value="Thiolase_CS"/>
</dbReference>
<dbReference type="InterPro" id="IPR002155">
    <property type="entry name" value="Thiolase"/>
</dbReference>
<feature type="active site" description="Proton acceptor" evidence="6">
    <location>
        <position position="357"/>
    </location>
</feature>
<dbReference type="InterPro" id="IPR020617">
    <property type="entry name" value="Thiolase_C"/>
</dbReference>
<dbReference type="FunCoup" id="A0A212R627">
    <property type="interactions" value="335"/>
</dbReference>
<dbReference type="PROSITE" id="PS00098">
    <property type="entry name" value="THIOLASE_1"/>
    <property type="match status" value="1"/>
</dbReference>
<evidence type="ECO:0000256" key="1">
    <source>
        <dbReference type="ARBA" id="ARBA00010982"/>
    </source>
</evidence>
<dbReference type="Pfam" id="PF02803">
    <property type="entry name" value="Thiolase_C"/>
    <property type="match status" value="1"/>
</dbReference>
<protein>
    <recommendedName>
        <fullName evidence="2">acetyl-CoA C-acetyltransferase</fullName>
        <ecNumber evidence="2">2.3.1.9</ecNumber>
    </recommendedName>
    <alternativeName>
        <fullName evidence="5">Acetoacetyl-CoA thiolase</fullName>
    </alternativeName>
</protein>
<evidence type="ECO:0000256" key="7">
    <source>
        <dbReference type="RuleBase" id="RU003557"/>
    </source>
</evidence>
<evidence type="ECO:0000259" key="9">
    <source>
        <dbReference type="Pfam" id="PF02803"/>
    </source>
</evidence>
<evidence type="ECO:0000256" key="5">
    <source>
        <dbReference type="ARBA" id="ARBA00030755"/>
    </source>
</evidence>
<dbReference type="RefSeq" id="WP_088571526.1">
    <property type="nucleotide sequence ID" value="NZ_FYEK01000032.1"/>
</dbReference>
<evidence type="ECO:0000256" key="3">
    <source>
        <dbReference type="ARBA" id="ARBA00022679"/>
    </source>
</evidence>
<keyword evidence="3 7" id="KW-0808">Transferase</keyword>
<keyword evidence="4 7" id="KW-0012">Acyltransferase</keyword>
<feature type="active site" description="Acyl-thioester intermediate" evidence="6">
    <location>
        <position position="92"/>
    </location>
</feature>
<evidence type="ECO:0000313" key="10">
    <source>
        <dbReference type="EMBL" id="SNB67570.1"/>
    </source>
</evidence>
<feature type="domain" description="Thiolase N-terminal" evidence="8">
    <location>
        <begin position="9"/>
        <end position="265"/>
    </location>
</feature>
<evidence type="ECO:0000313" key="11">
    <source>
        <dbReference type="Proteomes" id="UP000197025"/>
    </source>
</evidence>
<feature type="domain" description="Thiolase C-terminal" evidence="9">
    <location>
        <begin position="274"/>
        <end position="399"/>
    </location>
</feature>
<dbReference type="InterPro" id="IPR016039">
    <property type="entry name" value="Thiolase-like"/>
</dbReference>
<dbReference type="InterPro" id="IPR020610">
    <property type="entry name" value="Thiolase_AS"/>
</dbReference>
<sequence length="401" mass="42179">MRKDGRDPVIVGAARTPIGKLLGALSPLPAPQLGAVAIREAIRRAGVDPAHIDEVIMGEVVQAGSGMAPARQAAVAAGIPVEVGAVTVNKVCGSGLKAVMLAAQAVKAGDADVVVAGGMESMSNAPHLIRLRAGMRYGHLQAEDSLIADGLRCPFHQVLMGELAEFIADQFEVTREEMDAFALESHRKAVAAIDAGRFRAEIVPVEVPDGKGGTRVVDTDEGPRRDTSMEALARLKPAFRPNGRVTAGNSPGLNDGAAAVVVMSRAKAEALGIPPLARIVGYAQAAVDPQWLFYAPAKAIPRLLERVGWRWEEVDLIEINEAFAAQVLADAKAMEQQGYRWDWSRVNVNGGAVALGHPVGASGARILVTLIYALRDRGLRRGIATLCLGGGEAVAMAVEIE</sequence>
<dbReference type="Proteomes" id="UP000197025">
    <property type="component" value="Unassembled WGS sequence"/>
</dbReference>
<dbReference type="Pfam" id="PF00108">
    <property type="entry name" value="Thiolase_N"/>
    <property type="match status" value="1"/>
</dbReference>
<dbReference type="InParanoid" id="A0A212R627"/>
<evidence type="ECO:0000256" key="4">
    <source>
        <dbReference type="ARBA" id="ARBA00023315"/>
    </source>
</evidence>
<dbReference type="InterPro" id="IPR020616">
    <property type="entry name" value="Thiolase_N"/>
</dbReference>
<dbReference type="PROSITE" id="PS00737">
    <property type="entry name" value="THIOLASE_2"/>
    <property type="match status" value="1"/>
</dbReference>
<dbReference type="PIRSF" id="PIRSF000429">
    <property type="entry name" value="Ac-CoA_Ac_transf"/>
    <property type="match status" value="1"/>
</dbReference>
<evidence type="ECO:0000256" key="6">
    <source>
        <dbReference type="PIRSR" id="PIRSR000429-1"/>
    </source>
</evidence>
<dbReference type="GO" id="GO:0003985">
    <property type="term" value="F:acetyl-CoA C-acetyltransferase activity"/>
    <property type="evidence" value="ECO:0007669"/>
    <property type="project" value="UniProtKB-EC"/>
</dbReference>
<organism evidence="10 11">
    <name type="scientific">Thermoflexus hugenholtzii JAD2</name>
    <dbReference type="NCBI Taxonomy" id="877466"/>
    <lineage>
        <taxon>Bacteria</taxon>
        <taxon>Bacillati</taxon>
        <taxon>Chloroflexota</taxon>
        <taxon>Thermoflexia</taxon>
        <taxon>Thermoflexales</taxon>
        <taxon>Thermoflexaceae</taxon>
        <taxon>Thermoflexus</taxon>
    </lineage>
</organism>
<dbReference type="PANTHER" id="PTHR18919">
    <property type="entry name" value="ACETYL-COA C-ACYLTRANSFERASE"/>
    <property type="match status" value="1"/>
</dbReference>
<dbReference type="EC" id="2.3.1.9" evidence="2"/>
<dbReference type="NCBIfam" id="TIGR01930">
    <property type="entry name" value="AcCoA-C-Actrans"/>
    <property type="match status" value="1"/>
</dbReference>